<feature type="non-terminal residue" evidence="2">
    <location>
        <position position="1"/>
    </location>
</feature>
<feature type="compositionally biased region" description="Low complexity" evidence="1">
    <location>
        <begin position="100"/>
        <end position="156"/>
    </location>
</feature>
<feature type="region of interest" description="Disordered" evidence="1">
    <location>
        <begin position="100"/>
        <end position="159"/>
    </location>
</feature>
<organism evidence="2 3">
    <name type="scientific">Mortierella alpina</name>
    <name type="common">Oleaginous fungus</name>
    <name type="synonym">Mortierella renispora</name>
    <dbReference type="NCBI Taxonomy" id="64518"/>
    <lineage>
        <taxon>Eukaryota</taxon>
        <taxon>Fungi</taxon>
        <taxon>Fungi incertae sedis</taxon>
        <taxon>Mucoromycota</taxon>
        <taxon>Mortierellomycotina</taxon>
        <taxon>Mortierellomycetes</taxon>
        <taxon>Mortierellales</taxon>
        <taxon>Mortierellaceae</taxon>
        <taxon>Mortierella</taxon>
    </lineage>
</organism>
<evidence type="ECO:0000313" key="2">
    <source>
        <dbReference type="EMBL" id="KAF9944043.1"/>
    </source>
</evidence>
<sequence>AVSLPNMPKVNEHPLQKVLDGRKLGAEYFLGLAKPCQLSAQDYADVRLAAGANATVIYNEWRDWLQLLKSSKVRAWSDVAARTSVSSLHMFKVWSARQRNSSPNAVSPSSVGPSASPLEPSASSSSKQDEPSISPVESPIAASSSSSSTASSSTGSLTQGALRRMRSAYSATFKEYEGVPWLLPSGANVDEIVYRYTMTLEVESSLHSFVIDRAAALDDCFDSDGDREAFQKRLKADMQETALVLPCWQQQELLRYALQPQELEVTLSKGWAPSLNDVEGASIEHRAFRKRLYLAMLRLSSLYEEYGLSLPDTHSESWYTTNVWGTFLDLLAAGSEWLEYKPGEVCSTASSLRRNSDRDLESRHAQGRKIDGLIFCKKTQCEVGAVEVGKVDGGATGTKVLKDGRKMAKLLKDMADTICSRMPHKSEARRDFRVFGLLISGLRAQFVTLRYLDGRFCQLQRGRTVALPLTWDEHSIRSVLVVINEMLLLRGRMEAMAELAYNYIHPGPEDLLRELSGKSRACTPPSAYIPTLTTPKSSPKRSRESKIKFC</sequence>
<reference evidence="2" key="1">
    <citation type="journal article" date="2020" name="Fungal Divers.">
        <title>Resolving the Mortierellaceae phylogeny through synthesis of multi-gene phylogenetics and phylogenomics.</title>
        <authorList>
            <person name="Vandepol N."/>
            <person name="Liber J."/>
            <person name="Desiro A."/>
            <person name="Na H."/>
            <person name="Kennedy M."/>
            <person name="Barry K."/>
            <person name="Grigoriev I.V."/>
            <person name="Miller A.N."/>
            <person name="O'Donnell K."/>
            <person name="Stajich J.E."/>
            <person name="Bonito G."/>
        </authorList>
    </citation>
    <scope>NUCLEOTIDE SEQUENCE</scope>
    <source>
        <strain evidence="2">CK1249</strain>
    </source>
</reference>
<name>A0A9P6IQ44_MORAP</name>
<protein>
    <submittedName>
        <fullName evidence="2">Uncharacterized protein</fullName>
    </submittedName>
</protein>
<keyword evidence="3" id="KW-1185">Reference proteome</keyword>
<accession>A0A9P6IQ44</accession>
<evidence type="ECO:0000313" key="3">
    <source>
        <dbReference type="Proteomes" id="UP000738359"/>
    </source>
</evidence>
<dbReference type="EMBL" id="JAAAHY010002696">
    <property type="protein sequence ID" value="KAF9944043.1"/>
    <property type="molecule type" value="Genomic_DNA"/>
</dbReference>
<dbReference type="OrthoDB" id="2441193at2759"/>
<dbReference type="Proteomes" id="UP000738359">
    <property type="component" value="Unassembled WGS sequence"/>
</dbReference>
<proteinExistence type="predicted"/>
<dbReference type="AlphaFoldDB" id="A0A9P6IQ44"/>
<comment type="caution">
    <text evidence="2">The sequence shown here is derived from an EMBL/GenBank/DDBJ whole genome shotgun (WGS) entry which is preliminary data.</text>
</comment>
<gene>
    <name evidence="2" type="ORF">BGZ70_005106</name>
</gene>
<evidence type="ECO:0000256" key="1">
    <source>
        <dbReference type="SAM" id="MobiDB-lite"/>
    </source>
</evidence>